<dbReference type="RefSeq" id="WP_168519770.1">
    <property type="nucleotide sequence ID" value="NZ_JAAXLS010000026.1"/>
</dbReference>
<dbReference type="PANTHER" id="PTHR36222:SF1">
    <property type="entry name" value="SERINE PROTEASE INHIBITOR RV3364C"/>
    <property type="match status" value="1"/>
</dbReference>
<comment type="caution">
    <text evidence="2">The sequence shown here is derived from an EMBL/GenBank/DDBJ whole genome shotgun (WGS) entry which is preliminary data.</text>
</comment>
<evidence type="ECO:0000313" key="3">
    <source>
        <dbReference type="Proteomes" id="UP000715441"/>
    </source>
</evidence>
<sequence>MNDDVMVTATGSELNWLLDDLVGRLVGAERAVVLSADGLLLGRSGGLNRADGEHLAAMASAFRSLSRGVSTQFGKGMVHQTVVELEYGYLVVTEAGEGACMALLAAETADLGMIAYEMNVLVGKVGDAMSAGPRAPHTT</sequence>
<feature type="domain" description="Roadblock/LAMTOR2" evidence="1">
    <location>
        <begin position="15"/>
        <end position="105"/>
    </location>
</feature>
<reference evidence="2 3" key="1">
    <citation type="submission" date="2020-04" db="EMBL/GenBank/DDBJ databases">
        <title>Novel species.</title>
        <authorList>
            <person name="Teo W.F.A."/>
            <person name="Lipun K."/>
            <person name="Srisuk N."/>
            <person name="Duangmal K."/>
        </authorList>
    </citation>
    <scope>NUCLEOTIDE SEQUENCE [LARGE SCALE GENOMIC DNA]</scope>
    <source>
        <strain evidence="2 3">K13G38</strain>
    </source>
</reference>
<gene>
    <name evidence="2" type="ORF">HFP15_28090</name>
</gene>
<protein>
    <submittedName>
        <fullName evidence="2">Roadblock/LC7 domain-containing protein</fullName>
    </submittedName>
</protein>
<dbReference type="Pfam" id="PF03259">
    <property type="entry name" value="Robl_LC7"/>
    <property type="match status" value="1"/>
</dbReference>
<proteinExistence type="predicted"/>
<organism evidence="2 3">
    <name type="scientific">Amycolatopsis acididurans</name>
    <dbReference type="NCBI Taxonomy" id="2724524"/>
    <lineage>
        <taxon>Bacteria</taxon>
        <taxon>Bacillati</taxon>
        <taxon>Actinomycetota</taxon>
        <taxon>Actinomycetes</taxon>
        <taxon>Pseudonocardiales</taxon>
        <taxon>Pseudonocardiaceae</taxon>
        <taxon>Amycolatopsis</taxon>
    </lineage>
</organism>
<dbReference type="SUPFAM" id="SSF103196">
    <property type="entry name" value="Roadblock/LC7 domain"/>
    <property type="match status" value="1"/>
</dbReference>
<dbReference type="InterPro" id="IPR053141">
    <property type="entry name" value="Mycobact_SerProt_Inhib_Rv3364c"/>
</dbReference>
<keyword evidence="3" id="KW-1185">Reference proteome</keyword>
<dbReference type="Gene3D" id="3.30.450.30">
    <property type="entry name" value="Dynein light chain 2a, cytoplasmic"/>
    <property type="match status" value="1"/>
</dbReference>
<accession>A0ABX1JBX2</accession>
<dbReference type="SMART" id="SM00960">
    <property type="entry name" value="Robl_LC7"/>
    <property type="match status" value="1"/>
</dbReference>
<dbReference type="PANTHER" id="PTHR36222">
    <property type="entry name" value="SERINE PROTEASE INHIBITOR RV3364C"/>
    <property type="match status" value="1"/>
</dbReference>
<name>A0ABX1JBX2_9PSEU</name>
<dbReference type="InterPro" id="IPR004942">
    <property type="entry name" value="Roadblock/LAMTOR2_dom"/>
</dbReference>
<dbReference type="EMBL" id="JAAXLS010000026">
    <property type="protein sequence ID" value="NKQ56741.1"/>
    <property type="molecule type" value="Genomic_DNA"/>
</dbReference>
<evidence type="ECO:0000259" key="1">
    <source>
        <dbReference type="SMART" id="SM00960"/>
    </source>
</evidence>
<evidence type="ECO:0000313" key="2">
    <source>
        <dbReference type="EMBL" id="NKQ56741.1"/>
    </source>
</evidence>
<dbReference type="Proteomes" id="UP000715441">
    <property type="component" value="Unassembled WGS sequence"/>
</dbReference>